<evidence type="ECO:0000256" key="1">
    <source>
        <dbReference type="SAM" id="MobiDB-lite"/>
    </source>
</evidence>
<dbReference type="AlphaFoldDB" id="A0A644VL45"/>
<evidence type="ECO:0000313" key="2">
    <source>
        <dbReference type="EMBL" id="MPL92134.1"/>
    </source>
</evidence>
<name>A0A644VL45_9ZZZZ</name>
<feature type="compositionally biased region" description="Basic and acidic residues" evidence="1">
    <location>
        <begin position="11"/>
        <end position="26"/>
    </location>
</feature>
<accession>A0A644VL45</accession>
<dbReference type="EMBL" id="VSSQ01000349">
    <property type="protein sequence ID" value="MPL92134.1"/>
    <property type="molecule type" value="Genomic_DNA"/>
</dbReference>
<feature type="compositionally biased region" description="Basic residues" evidence="1">
    <location>
        <begin position="1"/>
        <end position="10"/>
    </location>
</feature>
<feature type="region of interest" description="Disordered" evidence="1">
    <location>
        <begin position="1"/>
        <end position="26"/>
    </location>
</feature>
<proteinExistence type="predicted"/>
<comment type="caution">
    <text evidence="2">The sequence shown here is derived from an EMBL/GenBank/DDBJ whole genome shotgun (WGS) entry which is preliminary data.</text>
</comment>
<reference evidence="2" key="1">
    <citation type="submission" date="2019-08" db="EMBL/GenBank/DDBJ databases">
        <authorList>
            <person name="Kucharzyk K."/>
            <person name="Murdoch R.W."/>
            <person name="Higgins S."/>
            <person name="Loffler F."/>
        </authorList>
    </citation>
    <scope>NUCLEOTIDE SEQUENCE</scope>
</reference>
<organism evidence="2">
    <name type="scientific">bioreactor metagenome</name>
    <dbReference type="NCBI Taxonomy" id="1076179"/>
    <lineage>
        <taxon>unclassified sequences</taxon>
        <taxon>metagenomes</taxon>
        <taxon>ecological metagenomes</taxon>
    </lineage>
</organism>
<protein>
    <submittedName>
        <fullName evidence="2">Uncharacterized protein</fullName>
    </submittedName>
</protein>
<sequence>MLRKRNKTGKKTHDVVAEWTDDSGRQQREHVGIRSVTNTGDFVEVFFKSFPVETATITATPIERQQPGTKEVGEVNEG</sequence>
<gene>
    <name evidence="2" type="ORF">SDC9_38231</name>
</gene>